<keyword evidence="1" id="KW-1133">Transmembrane helix</keyword>
<evidence type="ECO:0000313" key="3">
    <source>
        <dbReference type="Proteomes" id="UP001565200"/>
    </source>
</evidence>
<keyword evidence="3" id="KW-1185">Reference proteome</keyword>
<dbReference type="SUPFAM" id="SSF52266">
    <property type="entry name" value="SGNH hydrolase"/>
    <property type="match status" value="1"/>
</dbReference>
<dbReference type="Gene3D" id="3.40.50.1110">
    <property type="entry name" value="SGNH hydrolase"/>
    <property type="match status" value="1"/>
</dbReference>
<dbReference type="RefSeq" id="WP_121698258.1">
    <property type="nucleotide sequence ID" value="NZ_JBCLPP010000004.1"/>
</dbReference>
<name>A0ABV4CSM8_9BACT</name>
<dbReference type="Gene3D" id="2.60.120.1360">
    <property type="match status" value="1"/>
</dbReference>
<dbReference type="Proteomes" id="UP001565200">
    <property type="component" value="Unassembled WGS sequence"/>
</dbReference>
<dbReference type="EMBL" id="JBCLPP010000004">
    <property type="protein sequence ID" value="MEY8244388.1"/>
    <property type="molecule type" value="Genomic_DNA"/>
</dbReference>
<comment type="caution">
    <text evidence="2">The sequence shown here is derived from an EMBL/GenBank/DDBJ whole genome shotgun (WGS) entry which is preliminary data.</text>
</comment>
<evidence type="ECO:0008006" key="4">
    <source>
        <dbReference type="Google" id="ProtNLM"/>
    </source>
</evidence>
<proteinExistence type="predicted"/>
<organism evidence="2 3">
    <name type="scientific">Heminiphilus faecis</name>
    <dbReference type="NCBI Taxonomy" id="2601703"/>
    <lineage>
        <taxon>Bacteria</taxon>
        <taxon>Pseudomonadati</taxon>
        <taxon>Bacteroidota</taxon>
        <taxon>Bacteroidia</taxon>
        <taxon>Bacteroidales</taxon>
        <taxon>Muribaculaceae</taxon>
        <taxon>Heminiphilus</taxon>
    </lineage>
</organism>
<sequence>MDDNRRGKPFLVITIAVIILFGISMLPLSQLTDGRLRDYNLLADILKITDDSTSVTVQPDDSAPVDKALIAAQEEEKQKAVVSPDTLTDTKEEKEVHPVDTISPIVAPITSRQGDIVVMEDYTGNGSGLDRFKNALSQKDSRVVRIAFLGDSYIEGDIFTQNVRESLQQHFGGSGVGYVNMYSEFPGFRRSVRQSGSGWKVFDISKGRANNAYLSLTEQYSVPDGKAKALYKGVDKFHNADSWQVSRFLFVSPDDCVVTTKVSDGEPELHSVSGSSDVQCIELPSPTTSFSVSTDCTSLAAIGVWLDGATGISLDCMSSRGYSGVTLSKINVGLSRSMRQYIDYDLIVLEFGINAMSAAQSDYSAYTRLMTKAVAHLKECYPLADFIIMGIGDRGQKSGSEIKSMRVAPAMTSAQRDIARNSRCIFWDTREAMGGENSIVDWANANPSRANKDYIHLTHSGGAVLAEQFVKSLLHALEN</sequence>
<protein>
    <recommendedName>
        <fullName evidence="4">SGNH hydrolase-type esterase domain-containing protein</fullName>
    </recommendedName>
</protein>
<accession>A0ABV4CSM8</accession>
<feature type="transmembrane region" description="Helical" evidence="1">
    <location>
        <begin position="9"/>
        <end position="28"/>
    </location>
</feature>
<evidence type="ECO:0000256" key="1">
    <source>
        <dbReference type="SAM" id="Phobius"/>
    </source>
</evidence>
<keyword evidence="1" id="KW-0812">Transmembrane</keyword>
<evidence type="ECO:0000313" key="2">
    <source>
        <dbReference type="EMBL" id="MEY8244388.1"/>
    </source>
</evidence>
<gene>
    <name evidence="2" type="ORF">AAK873_01995</name>
</gene>
<reference evidence="2 3" key="1">
    <citation type="submission" date="2024-03" db="EMBL/GenBank/DDBJ databases">
        <title>Mouse gut bacterial collection (mGBC) of GemPharmatech.</title>
        <authorList>
            <person name="He Y."/>
            <person name="Dong L."/>
            <person name="Wu D."/>
            <person name="Gao X."/>
            <person name="Lin Z."/>
        </authorList>
    </citation>
    <scope>NUCLEOTIDE SEQUENCE [LARGE SCALE GENOMIC DNA]</scope>
    <source>
        <strain evidence="2 3">54-13</strain>
    </source>
</reference>
<dbReference type="InterPro" id="IPR036514">
    <property type="entry name" value="SGNH_hydro_sf"/>
</dbReference>
<keyword evidence="1" id="KW-0472">Membrane</keyword>